<sequence length="111" mass="12782">MWSIRIFRTLQPHHSVWVRKTAAEVFNKDSMVMFGVEIGGKCPPIPDIPCHDYVANCCSRYDCGKEFICCQTNCQFQCLEELHEEFIPDSSVAEVDLNEEECAPYKNKTTK</sequence>
<evidence type="ECO:0000313" key="2">
    <source>
        <dbReference type="Proteomes" id="UP000886998"/>
    </source>
</evidence>
<gene>
    <name evidence="1" type="ORF">TNIN_482241</name>
</gene>
<accession>A0A8X7BS62</accession>
<keyword evidence="2" id="KW-1185">Reference proteome</keyword>
<proteinExistence type="predicted"/>
<dbReference type="AlphaFoldDB" id="A0A8X7BS62"/>
<name>A0A8X7BS62_9ARAC</name>
<dbReference type="Proteomes" id="UP000886998">
    <property type="component" value="Unassembled WGS sequence"/>
</dbReference>
<evidence type="ECO:0000313" key="1">
    <source>
        <dbReference type="EMBL" id="GFY40667.1"/>
    </source>
</evidence>
<evidence type="ECO:0008006" key="3">
    <source>
        <dbReference type="Google" id="ProtNLM"/>
    </source>
</evidence>
<protein>
    <recommendedName>
        <fullName evidence="3">WAP domain-containing protein</fullName>
    </recommendedName>
</protein>
<dbReference type="EMBL" id="BMAV01002030">
    <property type="protein sequence ID" value="GFY40667.1"/>
    <property type="molecule type" value="Genomic_DNA"/>
</dbReference>
<reference evidence="1" key="1">
    <citation type="submission" date="2020-08" db="EMBL/GenBank/DDBJ databases">
        <title>Multicomponent nature underlies the extraordinary mechanical properties of spider dragline silk.</title>
        <authorList>
            <person name="Kono N."/>
            <person name="Nakamura H."/>
            <person name="Mori M."/>
            <person name="Yoshida Y."/>
            <person name="Ohtoshi R."/>
            <person name="Malay A.D."/>
            <person name="Moran D.A.P."/>
            <person name="Tomita M."/>
            <person name="Numata K."/>
            <person name="Arakawa K."/>
        </authorList>
    </citation>
    <scope>NUCLEOTIDE SEQUENCE</scope>
</reference>
<comment type="caution">
    <text evidence="1">The sequence shown here is derived from an EMBL/GenBank/DDBJ whole genome shotgun (WGS) entry which is preliminary data.</text>
</comment>
<organism evidence="1 2">
    <name type="scientific">Trichonephila inaurata madagascariensis</name>
    <dbReference type="NCBI Taxonomy" id="2747483"/>
    <lineage>
        <taxon>Eukaryota</taxon>
        <taxon>Metazoa</taxon>
        <taxon>Ecdysozoa</taxon>
        <taxon>Arthropoda</taxon>
        <taxon>Chelicerata</taxon>
        <taxon>Arachnida</taxon>
        <taxon>Araneae</taxon>
        <taxon>Araneomorphae</taxon>
        <taxon>Entelegynae</taxon>
        <taxon>Araneoidea</taxon>
        <taxon>Nephilidae</taxon>
        <taxon>Trichonephila</taxon>
        <taxon>Trichonephila inaurata</taxon>
    </lineage>
</organism>